<dbReference type="Gene3D" id="2.30.30.240">
    <property type="entry name" value="PRC-barrel domain"/>
    <property type="match status" value="1"/>
</dbReference>
<dbReference type="GO" id="GO:0005737">
    <property type="term" value="C:cytoplasm"/>
    <property type="evidence" value="ECO:0007669"/>
    <property type="project" value="UniProtKB-SubCell"/>
</dbReference>
<dbReference type="PANTHER" id="PTHR33692">
    <property type="entry name" value="RIBOSOME MATURATION FACTOR RIMM"/>
    <property type="match status" value="1"/>
</dbReference>
<dbReference type="PANTHER" id="PTHR33692:SF1">
    <property type="entry name" value="RIBOSOME MATURATION FACTOR RIMM"/>
    <property type="match status" value="1"/>
</dbReference>
<dbReference type="EMBL" id="JQZW01000008">
    <property type="protein sequence ID" value="KGN98111.1"/>
    <property type="molecule type" value="Genomic_DNA"/>
</dbReference>
<evidence type="ECO:0000256" key="3">
    <source>
        <dbReference type="ARBA" id="ARBA00022552"/>
    </source>
</evidence>
<dbReference type="STRING" id="266762.HQ36_04145"/>
<dbReference type="RefSeq" id="WP_036883605.1">
    <property type="nucleotide sequence ID" value="NZ_JQZW01000008.1"/>
</dbReference>
<dbReference type="InterPro" id="IPR036976">
    <property type="entry name" value="RimM_N_sf"/>
</dbReference>
<dbReference type="Proteomes" id="UP000030134">
    <property type="component" value="Unassembled WGS sequence"/>
</dbReference>
<dbReference type="OrthoDB" id="9810331at2"/>
<dbReference type="InterPro" id="IPR056792">
    <property type="entry name" value="PRC_RimM"/>
</dbReference>
<keyword evidence="1 5" id="KW-0963">Cytoplasm</keyword>
<dbReference type="Pfam" id="PF01782">
    <property type="entry name" value="RimM"/>
    <property type="match status" value="1"/>
</dbReference>
<keyword evidence="2 5" id="KW-0690">Ribosome biogenesis</keyword>
<evidence type="ECO:0000256" key="2">
    <source>
        <dbReference type="ARBA" id="ARBA00022517"/>
    </source>
</evidence>
<comment type="similarity">
    <text evidence="5">Belongs to the RimM family.</text>
</comment>
<comment type="domain">
    <text evidence="5">The PRC barrel domain binds ribosomal protein uS19.</text>
</comment>
<keyword evidence="9" id="KW-1185">Reference proteome</keyword>
<reference evidence="8 9" key="1">
    <citation type="submission" date="2014-08" db="EMBL/GenBank/DDBJ databases">
        <title>Porphyromonas gingivicanis strain:COT-022_OH1391 Genome sequencing.</title>
        <authorList>
            <person name="Wallis C."/>
            <person name="Deusch O."/>
            <person name="O'Flynn C."/>
            <person name="Davis I."/>
            <person name="Jospin G."/>
            <person name="Darling A.E."/>
            <person name="Coil D.A."/>
            <person name="Alexiev A."/>
            <person name="Horsfall A."/>
            <person name="Kirkwood N."/>
            <person name="Harris S."/>
            <person name="Eisen J.A."/>
        </authorList>
    </citation>
    <scope>NUCLEOTIDE SEQUENCE [LARGE SCALE GENOMIC DNA]</scope>
    <source>
        <strain evidence="9">COT-022 OH1391</strain>
    </source>
</reference>
<dbReference type="InterPro" id="IPR002676">
    <property type="entry name" value="RimM_N"/>
</dbReference>
<dbReference type="InterPro" id="IPR009000">
    <property type="entry name" value="Transl_B-barrel_sf"/>
</dbReference>
<dbReference type="GO" id="GO:0043022">
    <property type="term" value="F:ribosome binding"/>
    <property type="evidence" value="ECO:0007669"/>
    <property type="project" value="InterPro"/>
</dbReference>
<organism evidence="8 9">
    <name type="scientific">Porphyromonas gingivicanis</name>
    <dbReference type="NCBI Taxonomy" id="266762"/>
    <lineage>
        <taxon>Bacteria</taxon>
        <taxon>Pseudomonadati</taxon>
        <taxon>Bacteroidota</taxon>
        <taxon>Bacteroidia</taxon>
        <taxon>Bacteroidales</taxon>
        <taxon>Porphyromonadaceae</taxon>
        <taxon>Porphyromonas</taxon>
    </lineage>
</organism>
<dbReference type="Gene3D" id="2.40.30.60">
    <property type="entry name" value="RimM"/>
    <property type="match status" value="1"/>
</dbReference>
<protein>
    <recommendedName>
        <fullName evidence="5">Ribosome maturation factor RimM</fullName>
    </recommendedName>
</protein>
<evidence type="ECO:0000313" key="9">
    <source>
        <dbReference type="Proteomes" id="UP000030134"/>
    </source>
</evidence>
<evidence type="ECO:0000256" key="5">
    <source>
        <dbReference type="HAMAP-Rule" id="MF_00014"/>
    </source>
</evidence>
<dbReference type="InterPro" id="IPR011033">
    <property type="entry name" value="PRC_barrel-like_sf"/>
</dbReference>
<dbReference type="SUPFAM" id="SSF50346">
    <property type="entry name" value="PRC-barrel domain"/>
    <property type="match status" value="1"/>
</dbReference>
<dbReference type="AlphaFoldDB" id="A0A0A2G4D4"/>
<comment type="function">
    <text evidence="5">An accessory protein needed during the final step in the assembly of 30S ribosomal subunit, possibly for assembly of the head region. Essential for efficient processing of 16S rRNA. May be needed both before and after RbfA during the maturation of 16S rRNA. It has affinity for free ribosomal 30S subunits but not for 70S ribosomes.</text>
</comment>
<dbReference type="NCBIfam" id="TIGR02273">
    <property type="entry name" value="16S_RimM"/>
    <property type="match status" value="1"/>
</dbReference>
<proteinExistence type="inferred from homology"/>
<feature type="domain" description="RimM N-terminal" evidence="6">
    <location>
        <begin position="9"/>
        <end position="93"/>
    </location>
</feature>
<dbReference type="InterPro" id="IPR011961">
    <property type="entry name" value="RimM"/>
</dbReference>
<dbReference type="GO" id="GO:0006364">
    <property type="term" value="P:rRNA processing"/>
    <property type="evidence" value="ECO:0007669"/>
    <property type="project" value="UniProtKB-UniRule"/>
</dbReference>
<comment type="subcellular location">
    <subcellularLocation>
        <location evidence="5">Cytoplasm</location>
    </subcellularLocation>
</comment>
<dbReference type="eggNOG" id="COG0806">
    <property type="taxonomic scope" value="Bacteria"/>
</dbReference>
<sequence length="175" mass="19984">MSKELNLVTIGTLGRAHGIHGEINTRLTIDLPSILEYTESQKLFLFIEIDALPVPFLLETWRTKGEDVYLLKFEGIDSKEEAELYTNAPLLIESKFLNEETEFSATHFVGFTLLDQEERKIGTIVEVDDSTLNTLFVVLRENTEEVWIPIADELVQYIDIEQQVISLQIPEGLLD</sequence>
<evidence type="ECO:0000256" key="1">
    <source>
        <dbReference type="ARBA" id="ARBA00022490"/>
    </source>
</evidence>
<dbReference type="SUPFAM" id="SSF50447">
    <property type="entry name" value="Translation proteins"/>
    <property type="match status" value="1"/>
</dbReference>
<evidence type="ECO:0000256" key="4">
    <source>
        <dbReference type="ARBA" id="ARBA00023186"/>
    </source>
</evidence>
<dbReference type="GO" id="GO:0005840">
    <property type="term" value="C:ribosome"/>
    <property type="evidence" value="ECO:0007669"/>
    <property type="project" value="InterPro"/>
</dbReference>
<keyword evidence="4 5" id="KW-0143">Chaperone</keyword>
<evidence type="ECO:0000259" key="7">
    <source>
        <dbReference type="Pfam" id="PF24986"/>
    </source>
</evidence>
<comment type="subunit">
    <text evidence="5">Binds ribosomal protein uS19.</text>
</comment>
<name>A0A0A2G4D4_9PORP</name>
<dbReference type="Pfam" id="PF24986">
    <property type="entry name" value="PRC_RimM"/>
    <property type="match status" value="1"/>
</dbReference>
<accession>A0A0A2G4D4</accession>
<gene>
    <name evidence="5" type="primary">rimM</name>
    <name evidence="8" type="ORF">HQ36_04145</name>
</gene>
<comment type="caution">
    <text evidence="8">The sequence shown here is derived from an EMBL/GenBank/DDBJ whole genome shotgun (WGS) entry which is preliminary data.</text>
</comment>
<evidence type="ECO:0000313" key="8">
    <source>
        <dbReference type="EMBL" id="KGN98111.1"/>
    </source>
</evidence>
<evidence type="ECO:0000259" key="6">
    <source>
        <dbReference type="Pfam" id="PF01782"/>
    </source>
</evidence>
<dbReference type="HAMAP" id="MF_00014">
    <property type="entry name" value="Ribosome_mat_RimM"/>
    <property type="match status" value="1"/>
</dbReference>
<keyword evidence="3 5" id="KW-0698">rRNA processing</keyword>
<dbReference type="GO" id="GO:0042274">
    <property type="term" value="P:ribosomal small subunit biogenesis"/>
    <property type="evidence" value="ECO:0007669"/>
    <property type="project" value="UniProtKB-UniRule"/>
</dbReference>
<feature type="domain" description="Ribosome maturation factor RimM PRC barrel" evidence="7">
    <location>
        <begin position="106"/>
        <end position="173"/>
    </location>
</feature>